<evidence type="ECO:0000313" key="2">
    <source>
        <dbReference type="EMBL" id="QDP45550.1"/>
    </source>
</evidence>
<proteinExistence type="predicted"/>
<accession>A0A516KV33</accession>
<feature type="region of interest" description="Disordered" evidence="1">
    <location>
        <begin position="54"/>
        <end position="77"/>
    </location>
</feature>
<evidence type="ECO:0000313" key="3">
    <source>
        <dbReference type="Proteomes" id="UP000315280"/>
    </source>
</evidence>
<sequence>MGYRVLDAEGELIAGDDTLDDVLKASALLINGWIVDEAGEVVYDSPGHVEAVRRRGEEAERVREEEAERLRQQEAEE</sequence>
<keyword evidence="3" id="KW-1185">Reference proteome</keyword>
<organism evidence="2 3">
    <name type="scientific">Microbacterium phage FuzzBuster</name>
    <dbReference type="NCBI Taxonomy" id="2590935"/>
    <lineage>
        <taxon>Viruses</taxon>
        <taxon>Duplodnaviria</taxon>
        <taxon>Heunggongvirae</taxon>
        <taxon>Uroviricota</taxon>
        <taxon>Caudoviricetes</taxon>
        <taxon>Hodgkinviridae</taxon>
        <taxon>Fuzzbustervirus</taxon>
        <taxon>Fuzzbustervirus fuzzbuster</taxon>
    </lineage>
</organism>
<dbReference type="EMBL" id="MN062720">
    <property type="protein sequence ID" value="QDP45550.1"/>
    <property type="molecule type" value="Genomic_DNA"/>
</dbReference>
<protein>
    <submittedName>
        <fullName evidence="2">Uncharacterized protein</fullName>
    </submittedName>
</protein>
<gene>
    <name evidence="2" type="primary">66</name>
    <name evidence="2" type="ORF">SEA_FUZZBUSTER_66</name>
</gene>
<name>A0A516KV33_9CAUD</name>
<reference evidence="2 3" key="1">
    <citation type="submission" date="2019-06" db="EMBL/GenBank/DDBJ databases">
        <authorList>
            <person name="Austin C.R."/>
            <person name="Baumgardner C.A."/>
            <person name="Baysinger H.J."/>
            <person name="David A.M."/>
            <person name="Folse N.B."/>
            <person name="Gammon C.A."/>
            <person name="Garcia V.M."/>
            <person name="Gobble C.S."/>
            <person name="Herold B.N."/>
            <person name="Huamancondor M.S."/>
            <person name="Matheson G.R."/>
            <person name="Mondragon I."/>
            <person name="Nemes S.A."/>
            <person name="Neri L.M."/>
            <person name="Renaud V.D."/>
            <person name="Rigsbee E.A."/>
            <person name="Rockette B.M."/>
            <person name="Santiago M.R."/>
            <person name="Savage M.D."/>
            <person name="Simpson J.M."/>
            <person name="Slentz J.N."/>
            <person name="Spencer B.G."/>
            <person name="White D.J."/>
            <person name="Yarboro C.B."/>
            <person name="Anderson E.L."/>
            <person name="Wallen J.R."/>
            <person name="Gainey M.D."/>
            <person name="Garlena R.A."/>
            <person name="Russell D.A."/>
            <person name="Pope W.H."/>
            <person name="Jacobs-Sera D."/>
            <person name="Hatfull G.F."/>
        </authorList>
    </citation>
    <scope>NUCLEOTIDE SEQUENCE [LARGE SCALE GENOMIC DNA]</scope>
</reference>
<evidence type="ECO:0000256" key="1">
    <source>
        <dbReference type="SAM" id="MobiDB-lite"/>
    </source>
</evidence>
<dbReference type="Proteomes" id="UP000315280">
    <property type="component" value="Segment"/>
</dbReference>